<gene>
    <name evidence="2" type="ORF">HUJ06_002103</name>
</gene>
<keyword evidence="1" id="KW-1133">Transmembrane helix</keyword>
<evidence type="ECO:0000313" key="2">
    <source>
        <dbReference type="EMBL" id="DAD43873.1"/>
    </source>
</evidence>
<dbReference type="Proteomes" id="UP000607653">
    <property type="component" value="Unassembled WGS sequence"/>
</dbReference>
<comment type="caution">
    <text evidence="2">The sequence shown here is derived from an EMBL/GenBank/DDBJ whole genome shotgun (WGS) entry which is preliminary data.</text>
</comment>
<keyword evidence="1" id="KW-0472">Membrane</keyword>
<keyword evidence="3" id="KW-1185">Reference proteome</keyword>
<keyword evidence="1" id="KW-0812">Transmembrane</keyword>
<organism evidence="2 3">
    <name type="scientific">Nelumbo nucifera</name>
    <name type="common">Sacred lotus</name>
    <dbReference type="NCBI Taxonomy" id="4432"/>
    <lineage>
        <taxon>Eukaryota</taxon>
        <taxon>Viridiplantae</taxon>
        <taxon>Streptophyta</taxon>
        <taxon>Embryophyta</taxon>
        <taxon>Tracheophyta</taxon>
        <taxon>Spermatophyta</taxon>
        <taxon>Magnoliopsida</taxon>
        <taxon>Proteales</taxon>
        <taxon>Nelumbonaceae</taxon>
        <taxon>Nelumbo</taxon>
    </lineage>
</organism>
<dbReference type="PANTHER" id="PTHR31346">
    <property type="entry name" value="MULTIPLE ORGANELLAR RNA EDITING FACTOR 2, CHLOROPLASTIC-RELATED-RELATED"/>
    <property type="match status" value="1"/>
</dbReference>
<feature type="transmembrane region" description="Helical" evidence="1">
    <location>
        <begin position="38"/>
        <end position="57"/>
    </location>
</feature>
<dbReference type="InterPro" id="IPR039206">
    <property type="entry name" value="MORF/ORRM1/DAG-like"/>
</dbReference>
<dbReference type="GO" id="GO:0016554">
    <property type="term" value="P:cytidine to uridine editing"/>
    <property type="evidence" value="ECO:0007669"/>
    <property type="project" value="InterPro"/>
</dbReference>
<reference evidence="2 3" key="1">
    <citation type="journal article" date="2020" name="Mol. Biol. Evol.">
        <title>Distinct Expression and Methylation Patterns for Genes with Different Fates following a Single Whole-Genome Duplication in Flowering Plants.</title>
        <authorList>
            <person name="Shi T."/>
            <person name="Rahmani R.S."/>
            <person name="Gugger P.F."/>
            <person name="Wang M."/>
            <person name="Li H."/>
            <person name="Zhang Y."/>
            <person name="Li Z."/>
            <person name="Wang Q."/>
            <person name="Van de Peer Y."/>
            <person name="Marchal K."/>
            <person name="Chen J."/>
        </authorList>
    </citation>
    <scope>NUCLEOTIDE SEQUENCE [LARGE SCALE GENOMIC DNA]</scope>
    <source>
        <tissue evidence="2">Leaf</tissue>
    </source>
</reference>
<protein>
    <submittedName>
        <fullName evidence="2">Uncharacterized protein</fullName>
    </submittedName>
</protein>
<accession>A0A822ZGY0</accession>
<evidence type="ECO:0000256" key="1">
    <source>
        <dbReference type="SAM" id="Phobius"/>
    </source>
</evidence>
<dbReference type="EMBL" id="DUZY01000006">
    <property type="protein sequence ID" value="DAD43873.1"/>
    <property type="molecule type" value="Genomic_DNA"/>
</dbReference>
<sequence>MLIFFYFNLFWVIEYLFVFVIAPVSNSIWAPLLDSGSLALFFFLIQVLCKLGFGVTIKTKHFKNHHLHFLAQMASEPVFRQLDRHLSIHTPAFKWQITFLSRRHHLVSKTPVNSTSLIQELAMALLSLRLRGSLFLSSSLFSHRRLSRPDMTIFEGCYYNHWLITMELPNDSKPTPEVMAETYVQAPAKVIGRYVSLSLLFWCLVV</sequence>
<name>A0A822ZGY0_NELNU</name>
<feature type="transmembrane region" description="Helical" evidence="1">
    <location>
        <begin position="12"/>
        <end position="32"/>
    </location>
</feature>
<evidence type="ECO:0000313" key="3">
    <source>
        <dbReference type="Proteomes" id="UP000607653"/>
    </source>
</evidence>
<proteinExistence type="predicted"/>
<dbReference type="AlphaFoldDB" id="A0A822ZGY0"/>